<accession>A0A6A1V0F3</accession>
<dbReference type="AlphaFoldDB" id="A0A6A1V0F3"/>
<protein>
    <submittedName>
        <fullName evidence="1">Uncharacterized protein</fullName>
    </submittedName>
</protein>
<name>A0A6A1V0F3_9ROSI</name>
<comment type="caution">
    <text evidence="1">The sequence shown here is derived from an EMBL/GenBank/DDBJ whole genome shotgun (WGS) entry which is preliminary data.</text>
</comment>
<gene>
    <name evidence="1" type="ORF">CJ030_MR7G014277</name>
</gene>
<keyword evidence="2" id="KW-1185">Reference proteome</keyword>
<dbReference type="EMBL" id="RXIC02000025">
    <property type="protein sequence ID" value="KAB1206132.1"/>
    <property type="molecule type" value="Genomic_DNA"/>
</dbReference>
<dbReference type="Proteomes" id="UP000516437">
    <property type="component" value="Chromosome 7"/>
</dbReference>
<evidence type="ECO:0000313" key="1">
    <source>
        <dbReference type="EMBL" id="KAB1206132.1"/>
    </source>
</evidence>
<evidence type="ECO:0000313" key="2">
    <source>
        <dbReference type="Proteomes" id="UP000516437"/>
    </source>
</evidence>
<sequence>MSCSCGHGAGCGKPNWESRLQDWEVHSQVFSDNWEQSGGIHSLNFLSDKWEESESCCRGNGGLELSARSGFGADREYVRPLCPCGVNVFFPAIMQAITCTRNRYHIPPISYWFELWESDPDIFDYLCVGCWGLMEVIHFLMSCNPNEVQVHIHRTTRH</sequence>
<reference evidence="1 2" key="1">
    <citation type="journal article" date="2019" name="Plant Biotechnol. J.">
        <title>The red bayberry genome and genetic basis of sex determination.</title>
        <authorList>
            <person name="Jia H.M."/>
            <person name="Jia H.J."/>
            <person name="Cai Q.L."/>
            <person name="Wang Y."/>
            <person name="Zhao H.B."/>
            <person name="Yang W.F."/>
            <person name="Wang G.Y."/>
            <person name="Li Y.H."/>
            <person name="Zhan D.L."/>
            <person name="Shen Y.T."/>
            <person name="Niu Q.F."/>
            <person name="Chang L."/>
            <person name="Qiu J."/>
            <person name="Zhao L."/>
            <person name="Xie H.B."/>
            <person name="Fu W.Y."/>
            <person name="Jin J."/>
            <person name="Li X.W."/>
            <person name="Jiao Y."/>
            <person name="Zhou C.C."/>
            <person name="Tu T."/>
            <person name="Chai C.Y."/>
            <person name="Gao J.L."/>
            <person name="Fan L.J."/>
            <person name="van de Weg E."/>
            <person name="Wang J.Y."/>
            <person name="Gao Z.S."/>
        </authorList>
    </citation>
    <scope>NUCLEOTIDE SEQUENCE [LARGE SCALE GENOMIC DNA]</scope>
    <source>
        <tissue evidence="1">Leaves</tissue>
    </source>
</reference>
<proteinExistence type="predicted"/>
<organism evidence="1 2">
    <name type="scientific">Morella rubra</name>
    <name type="common">Chinese bayberry</name>
    <dbReference type="NCBI Taxonomy" id="262757"/>
    <lineage>
        <taxon>Eukaryota</taxon>
        <taxon>Viridiplantae</taxon>
        <taxon>Streptophyta</taxon>
        <taxon>Embryophyta</taxon>
        <taxon>Tracheophyta</taxon>
        <taxon>Spermatophyta</taxon>
        <taxon>Magnoliopsida</taxon>
        <taxon>eudicotyledons</taxon>
        <taxon>Gunneridae</taxon>
        <taxon>Pentapetalae</taxon>
        <taxon>rosids</taxon>
        <taxon>fabids</taxon>
        <taxon>Fagales</taxon>
        <taxon>Myricaceae</taxon>
        <taxon>Morella</taxon>
    </lineage>
</organism>